<comment type="caution">
    <text evidence="7">The sequence shown here is derived from an EMBL/GenBank/DDBJ whole genome shotgun (WGS) entry which is preliminary data.</text>
</comment>
<keyword evidence="3 5" id="KW-0520">NAD</keyword>
<dbReference type="GO" id="GO:0070212">
    <property type="term" value="P:protein poly-ADP-ribosylation"/>
    <property type="evidence" value="ECO:0007669"/>
    <property type="project" value="TreeGrafter"/>
</dbReference>
<gene>
    <name evidence="7" type="ORF">PENARI_c004G05741</name>
</gene>
<organism evidence="7 8">
    <name type="scientific">Penicillium arizonense</name>
    <dbReference type="NCBI Taxonomy" id="1835702"/>
    <lineage>
        <taxon>Eukaryota</taxon>
        <taxon>Fungi</taxon>
        <taxon>Dikarya</taxon>
        <taxon>Ascomycota</taxon>
        <taxon>Pezizomycotina</taxon>
        <taxon>Eurotiomycetes</taxon>
        <taxon>Eurotiomycetidae</taxon>
        <taxon>Eurotiales</taxon>
        <taxon>Aspergillaceae</taxon>
        <taxon>Penicillium</taxon>
    </lineage>
</organism>
<evidence type="ECO:0000313" key="7">
    <source>
        <dbReference type="EMBL" id="OGE55224.1"/>
    </source>
</evidence>
<dbReference type="GO" id="GO:1990404">
    <property type="term" value="F:NAD+-protein mono-ADP-ribosyltransferase activity"/>
    <property type="evidence" value="ECO:0007669"/>
    <property type="project" value="TreeGrafter"/>
</dbReference>
<evidence type="ECO:0000256" key="2">
    <source>
        <dbReference type="ARBA" id="ARBA00022679"/>
    </source>
</evidence>
<dbReference type="SUPFAM" id="SSF56399">
    <property type="entry name" value="ADP-ribosylation"/>
    <property type="match status" value="1"/>
</dbReference>
<keyword evidence="8" id="KW-1185">Reference proteome</keyword>
<proteinExistence type="predicted"/>
<dbReference type="GO" id="GO:0003950">
    <property type="term" value="F:NAD+ poly-ADP-ribosyltransferase activity"/>
    <property type="evidence" value="ECO:0007669"/>
    <property type="project" value="UniProtKB-UniRule"/>
</dbReference>
<keyword evidence="2 5" id="KW-0808">Transferase</keyword>
<dbReference type="OrthoDB" id="2017365at2759"/>
<name>A0A1F5LPU6_PENAI</name>
<dbReference type="GeneID" id="34573886"/>
<dbReference type="GO" id="GO:0006302">
    <property type="term" value="P:double-strand break repair"/>
    <property type="evidence" value="ECO:0007669"/>
    <property type="project" value="TreeGrafter"/>
</dbReference>
<comment type="catalytic activity">
    <reaction evidence="4">
        <text>NAD(+) + (ADP-D-ribosyl)n-acceptor = nicotinamide + (ADP-D-ribosyl)n+1-acceptor + H(+).</text>
        <dbReference type="EC" id="2.4.2.30"/>
    </reaction>
</comment>
<accession>A0A1F5LPU6</accession>
<dbReference type="EMBL" id="LXJU01000004">
    <property type="protein sequence ID" value="OGE55224.1"/>
    <property type="molecule type" value="Genomic_DNA"/>
</dbReference>
<protein>
    <recommendedName>
        <fullName evidence="5">Poly [ADP-ribose] polymerase</fullName>
        <shortName evidence="5">PARP</shortName>
        <ecNumber evidence="5">2.4.2.-</ecNumber>
    </recommendedName>
</protein>
<evidence type="ECO:0000256" key="1">
    <source>
        <dbReference type="ARBA" id="ARBA00022676"/>
    </source>
</evidence>
<dbReference type="PROSITE" id="PS51059">
    <property type="entry name" value="PARP_CATALYTIC"/>
    <property type="match status" value="1"/>
</dbReference>
<evidence type="ECO:0000256" key="4">
    <source>
        <dbReference type="ARBA" id="ARBA00033987"/>
    </source>
</evidence>
<evidence type="ECO:0000256" key="3">
    <source>
        <dbReference type="ARBA" id="ARBA00023027"/>
    </source>
</evidence>
<dbReference type="AlphaFoldDB" id="A0A1F5LPU6"/>
<dbReference type="STRING" id="1835702.A0A1F5LPU6"/>
<evidence type="ECO:0000256" key="5">
    <source>
        <dbReference type="RuleBase" id="RU362114"/>
    </source>
</evidence>
<dbReference type="Gene3D" id="3.90.228.10">
    <property type="match status" value="1"/>
</dbReference>
<feature type="domain" description="PARP catalytic" evidence="6">
    <location>
        <begin position="1"/>
        <end position="153"/>
    </location>
</feature>
<sequence>MPFSLPTPLALVVNHEDTADFKHVTTGKQPRIEASNTRGATHRLPYKVVNIFRIERQGENDCFNTSPYASIANSDRRLLWHGSRSTNFGGILNQGLRIASPEAPVNGYMFGKGVYLADTSSKSANYCCHYNSGGMALLLLCDAEVGAPMLDSC</sequence>
<dbReference type="PANTHER" id="PTHR10459">
    <property type="entry name" value="DNA LIGASE"/>
    <property type="match status" value="1"/>
</dbReference>
<evidence type="ECO:0000313" key="8">
    <source>
        <dbReference type="Proteomes" id="UP000177622"/>
    </source>
</evidence>
<dbReference type="InterPro" id="IPR012317">
    <property type="entry name" value="Poly(ADP-ribose)pol_cat_dom"/>
</dbReference>
<reference evidence="7 8" key="1">
    <citation type="journal article" date="2016" name="Sci. Rep.">
        <title>Penicillium arizonense, a new, genome sequenced fungal species, reveals a high chemical diversity in secreted metabolites.</title>
        <authorList>
            <person name="Grijseels S."/>
            <person name="Nielsen J.C."/>
            <person name="Randelovic M."/>
            <person name="Nielsen J."/>
            <person name="Nielsen K.F."/>
            <person name="Workman M."/>
            <person name="Frisvad J.C."/>
        </authorList>
    </citation>
    <scope>NUCLEOTIDE SEQUENCE [LARGE SCALE GENOMIC DNA]</scope>
    <source>
        <strain evidence="7 8">CBS 141311</strain>
    </source>
</reference>
<evidence type="ECO:0000259" key="6">
    <source>
        <dbReference type="PROSITE" id="PS51059"/>
    </source>
</evidence>
<dbReference type="Proteomes" id="UP000177622">
    <property type="component" value="Unassembled WGS sequence"/>
</dbReference>
<dbReference type="InterPro" id="IPR050800">
    <property type="entry name" value="ARTD/PARP"/>
</dbReference>
<dbReference type="GO" id="GO:0005730">
    <property type="term" value="C:nucleolus"/>
    <property type="evidence" value="ECO:0007669"/>
    <property type="project" value="TreeGrafter"/>
</dbReference>
<dbReference type="Pfam" id="PF00644">
    <property type="entry name" value="PARP"/>
    <property type="match status" value="1"/>
</dbReference>
<dbReference type="EC" id="2.4.2.-" evidence="5"/>
<dbReference type="PANTHER" id="PTHR10459:SF60">
    <property type="entry name" value="POLY [ADP-RIBOSE] POLYMERASE 2"/>
    <property type="match status" value="1"/>
</dbReference>
<dbReference type="RefSeq" id="XP_022490654.1">
    <property type="nucleotide sequence ID" value="XM_022629152.1"/>
</dbReference>
<keyword evidence="1 5" id="KW-0328">Glycosyltransferase</keyword>